<dbReference type="GO" id="GO:0070383">
    <property type="term" value="P:DNA cytosine deamination"/>
    <property type="evidence" value="ECO:0007669"/>
    <property type="project" value="TreeGrafter"/>
</dbReference>
<evidence type="ECO:0000313" key="9">
    <source>
        <dbReference type="Proteomes" id="UP000694564"/>
    </source>
</evidence>
<dbReference type="InterPro" id="IPR016193">
    <property type="entry name" value="Cytidine_deaminase-like"/>
</dbReference>
<proteinExistence type="inferred from homology"/>
<evidence type="ECO:0000313" key="8">
    <source>
        <dbReference type="Ensembl" id="ENSSVLP00005019455.1"/>
    </source>
</evidence>
<evidence type="ECO:0000256" key="3">
    <source>
        <dbReference type="ARBA" id="ARBA00022723"/>
    </source>
</evidence>
<dbReference type="OrthoDB" id="9445293at2759"/>
<feature type="domain" description="CMP/dCMP-type deaminase" evidence="7">
    <location>
        <begin position="231"/>
        <end position="352"/>
    </location>
</feature>
<dbReference type="GO" id="GO:0004126">
    <property type="term" value="F:cytidine deaminase activity"/>
    <property type="evidence" value="ECO:0007669"/>
    <property type="project" value="TreeGrafter"/>
</dbReference>
<reference evidence="8" key="1">
    <citation type="submission" date="2025-08" db="UniProtKB">
        <authorList>
            <consortium name="Ensembl"/>
        </authorList>
    </citation>
    <scope>IDENTIFICATION</scope>
</reference>
<feature type="region of interest" description="Disordered" evidence="6">
    <location>
        <begin position="377"/>
        <end position="398"/>
    </location>
</feature>
<dbReference type="GO" id="GO:0051607">
    <property type="term" value="P:defense response to virus"/>
    <property type="evidence" value="ECO:0007669"/>
    <property type="project" value="TreeGrafter"/>
</dbReference>
<keyword evidence="4" id="KW-0378">Hydrolase</keyword>
<dbReference type="PROSITE" id="PS00903">
    <property type="entry name" value="CYT_DCMP_DEAMINASES_1"/>
    <property type="match status" value="2"/>
</dbReference>
<evidence type="ECO:0000256" key="2">
    <source>
        <dbReference type="ARBA" id="ARBA00006576"/>
    </source>
</evidence>
<evidence type="ECO:0000256" key="4">
    <source>
        <dbReference type="ARBA" id="ARBA00022801"/>
    </source>
</evidence>
<dbReference type="InterPro" id="IPR002125">
    <property type="entry name" value="CMP_dCMP_dom"/>
</dbReference>
<comment type="similarity">
    <text evidence="2">Belongs to the cytidine and deoxycytidylate deaminase family.</text>
</comment>
<dbReference type="PANTHER" id="PTHR13857:SF45">
    <property type="entry name" value="DNA DC-DU-EDITING ENZYME APOBEC-3F"/>
    <property type="match status" value="1"/>
</dbReference>
<dbReference type="InterPro" id="IPR016192">
    <property type="entry name" value="APOBEC/CMP_deaminase_Zn-bd"/>
</dbReference>
<dbReference type="Ensembl" id="ENSSVLT00005021676.1">
    <property type="protein sequence ID" value="ENSSVLP00005019455.1"/>
    <property type="gene ID" value="ENSSVLG00005015177.1"/>
</dbReference>
<name>A0A8D2D5K4_SCIVU</name>
<dbReference type="CDD" id="cd01283">
    <property type="entry name" value="cytidine_deaminase"/>
    <property type="match status" value="2"/>
</dbReference>
<evidence type="ECO:0000256" key="1">
    <source>
        <dbReference type="ARBA" id="ARBA00001947"/>
    </source>
</evidence>
<dbReference type="Gene3D" id="3.40.140.10">
    <property type="entry name" value="Cytidine Deaminase, domain 2"/>
    <property type="match status" value="2"/>
</dbReference>
<organism evidence="8 9">
    <name type="scientific">Sciurus vulgaris</name>
    <name type="common">Eurasian red squirrel</name>
    <dbReference type="NCBI Taxonomy" id="55149"/>
    <lineage>
        <taxon>Eukaryota</taxon>
        <taxon>Metazoa</taxon>
        <taxon>Chordata</taxon>
        <taxon>Craniata</taxon>
        <taxon>Vertebrata</taxon>
        <taxon>Euteleostomi</taxon>
        <taxon>Mammalia</taxon>
        <taxon>Eutheria</taxon>
        <taxon>Euarchontoglires</taxon>
        <taxon>Glires</taxon>
        <taxon>Rodentia</taxon>
        <taxon>Sciuromorpha</taxon>
        <taxon>Sciuridae</taxon>
        <taxon>Sciurinae</taxon>
        <taxon>Sciurini</taxon>
        <taxon>Sciurus</taxon>
    </lineage>
</organism>
<dbReference type="GO" id="GO:0016554">
    <property type="term" value="P:cytidine to uridine editing"/>
    <property type="evidence" value="ECO:0007669"/>
    <property type="project" value="TreeGrafter"/>
</dbReference>
<dbReference type="GeneTree" id="ENSGT00940000162772"/>
<dbReference type="PANTHER" id="PTHR13857">
    <property type="entry name" value="MRNA EDITING ENZYME"/>
    <property type="match status" value="1"/>
</dbReference>
<protein>
    <recommendedName>
        <fullName evidence="7">CMP/dCMP-type deaminase domain-containing protein</fullName>
    </recommendedName>
</protein>
<dbReference type="GO" id="GO:0005634">
    <property type="term" value="C:nucleus"/>
    <property type="evidence" value="ECO:0007669"/>
    <property type="project" value="TreeGrafter"/>
</dbReference>
<dbReference type="InterPro" id="IPR041512">
    <property type="entry name" value="APOBEC3H"/>
</dbReference>
<sequence>VKSPRLGVEGVVPFFMGWGLSEHIFFCASRNQIRRIHRKTFLFHFRNLRWALGRHNTFLCYQVDRKERDSIVPFHMGVLKNQTHLHAELCFLYWLHDYPVLFPSQHLHITWYVSWSPCCDCAEQVSAFLASHANVSLTIYAARLYYFWRTEYQEGLRKLQQEGARVRVMSLAEFKHCWENFVYPHDGRPLRPWKRLFNNCHFQANKLAGWLQGRPPHLQFSLLHRGVMKLLKQETFRIQFNNHRQVPWPHHRRKTYLCYQLQLNGVTYASDYLRNKKGRHAEIRFVEKICSLKLDKDKNYNITCYLTWSPCPNCARKLVDLKRSHPHLTLRLFTSRLYYHWFQKFQEGLHLLWTSQVPVTVMGLQGRKEGLKLSEDRAVSPGTRGQGEEPWGQGTWTGEMLGRREGRRTLGTWGRRTLGRGRWSGRGPCRRLWFPGRAASLRFRVHLLLGHVRGPPGESL</sequence>
<dbReference type="Pfam" id="PF18782">
    <property type="entry name" value="NAD2"/>
    <property type="match status" value="1"/>
</dbReference>
<dbReference type="Pfam" id="PF18771">
    <property type="entry name" value="APOBEC3"/>
    <property type="match status" value="1"/>
</dbReference>
<dbReference type="PROSITE" id="PS51747">
    <property type="entry name" value="CYT_DCMP_DEAMINASES_2"/>
    <property type="match status" value="2"/>
</dbReference>
<keyword evidence="5" id="KW-0862">Zinc</keyword>
<dbReference type="GO" id="GO:0008270">
    <property type="term" value="F:zinc ion binding"/>
    <property type="evidence" value="ECO:0007669"/>
    <property type="project" value="InterPro"/>
</dbReference>
<accession>A0A8D2D5K4</accession>
<keyword evidence="9" id="KW-1185">Reference proteome</keyword>
<keyword evidence="3" id="KW-0479">Metal-binding</keyword>
<evidence type="ECO:0000259" key="7">
    <source>
        <dbReference type="PROSITE" id="PS51747"/>
    </source>
</evidence>
<feature type="domain" description="CMP/dCMP-type deaminase" evidence="7">
    <location>
        <begin position="53"/>
        <end position="159"/>
    </location>
</feature>
<dbReference type="Proteomes" id="UP000694564">
    <property type="component" value="Chromosome 5"/>
</dbReference>
<dbReference type="SUPFAM" id="SSF53927">
    <property type="entry name" value="Cytidine deaminase-like"/>
    <property type="match status" value="2"/>
</dbReference>
<evidence type="ECO:0000256" key="6">
    <source>
        <dbReference type="SAM" id="MobiDB-lite"/>
    </source>
</evidence>
<reference evidence="8" key="2">
    <citation type="submission" date="2025-09" db="UniProtKB">
        <authorList>
            <consortium name="Ensembl"/>
        </authorList>
    </citation>
    <scope>IDENTIFICATION</scope>
</reference>
<evidence type="ECO:0000256" key="5">
    <source>
        <dbReference type="ARBA" id="ARBA00022833"/>
    </source>
</evidence>
<dbReference type="GO" id="GO:0045869">
    <property type="term" value="P:negative regulation of single stranded viral RNA replication via double stranded DNA intermediate"/>
    <property type="evidence" value="ECO:0007669"/>
    <property type="project" value="TreeGrafter"/>
</dbReference>
<dbReference type="GO" id="GO:0003723">
    <property type="term" value="F:RNA binding"/>
    <property type="evidence" value="ECO:0007669"/>
    <property type="project" value="TreeGrafter"/>
</dbReference>
<comment type="cofactor">
    <cofactor evidence="1">
        <name>Zn(2+)</name>
        <dbReference type="ChEBI" id="CHEBI:29105"/>
    </cofactor>
</comment>
<dbReference type="InterPro" id="IPR050610">
    <property type="entry name" value="APOBEC_Cyt_Deaminase"/>
</dbReference>
<dbReference type="AlphaFoldDB" id="A0A8D2D5K4"/>
<dbReference type="GO" id="GO:0000932">
    <property type="term" value="C:P-body"/>
    <property type="evidence" value="ECO:0007669"/>
    <property type="project" value="TreeGrafter"/>
</dbReference>